<reference evidence="1" key="1">
    <citation type="submission" date="2023-10" db="EMBL/GenBank/DDBJ databases">
        <authorList>
            <person name="Chen Y."/>
            <person name="Shah S."/>
            <person name="Dougan E. K."/>
            <person name="Thang M."/>
            <person name="Chan C."/>
        </authorList>
    </citation>
    <scope>NUCLEOTIDE SEQUENCE [LARGE SCALE GENOMIC DNA]</scope>
</reference>
<evidence type="ECO:0000313" key="2">
    <source>
        <dbReference type="Proteomes" id="UP001189429"/>
    </source>
</evidence>
<feature type="non-terminal residue" evidence="1">
    <location>
        <position position="81"/>
    </location>
</feature>
<organism evidence="1 2">
    <name type="scientific">Prorocentrum cordatum</name>
    <dbReference type="NCBI Taxonomy" id="2364126"/>
    <lineage>
        <taxon>Eukaryota</taxon>
        <taxon>Sar</taxon>
        <taxon>Alveolata</taxon>
        <taxon>Dinophyceae</taxon>
        <taxon>Prorocentrales</taxon>
        <taxon>Prorocentraceae</taxon>
        <taxon>Prorocentrum</taxon>
    </lineage>
</organism>
<accession>A0ABN9Q3G3</accession>
<name>A0ABN9Q3G3_9DINO</name>
<dbReference type="EMBL" id="CAUYUJ010002318">
    <property type="protein sequence ID" value="CAK0800238.1"/>
    <property type="molecule type" value="Genomic_DNA"/>
</dbReference>
<feature type="non-terminal residue" evidence="1">
    <location>
        <position position="1"/>
    </location>
</feature>
<protein>
    <submittedName>
        <fullName evidence="1">Uncharacterized protein</fullName>
    </submittedName>
</protein>
<comment type="caution">
    <text evidence="1">The sequence shown here is derived from an EMBL/GenBank/DDBJ whole genome shotgun (WGS) entry which is preliminary data.</text>
</comment>
<evidence type="ECO:0000313" key="1">
    <source>
        <dbReference type="EMBL" id="CAK0800238.1"/>
    </source>
</evidence>
<gene>
    <name evidence="1" type="ORF">PCOR1329_LOCUS8442</name>
</gene>
<keyword evidence="2" id="KW-1185">Reference proteome</keyword>
<proteinExistence type="predicted"/>
<dbReference type="Proteomes" id="UP001189429">
    <property type="component" value="Unassembled WGS sequence"/>
</dbReference>
<sequence length="81" mass="8986">RIEHFLQFVWTSRFQRIALVGHSLWFRALIDIAADAKESAKLANASVWQLTLSPPEAAGAVPKIARWSMLFAPAGKLPGKE</sequence>